<evidence type="ECO:0000313" key="3">
    <source>
        <dbReference type="Proteomes" id="UP000037151"/>
    </source>
</evidence>
<sequence>MGFVNAQEAILKALSARVSPDGTVQVHRAVLAAEIGSSARTTDRGLKALREAGELEIVTGGRFGAPTIYRLTGDSAPTPGPQRAIHSAPQENTQVTQRATPLKVQRAMCTAGCRYPLDRIWIEQGIDMHPWCELGVTSSHATLAQLHAAVRQYAADERLTHYEKAA</sequence>
<dbReference type="Proteomes" id="UP000037151">
    <property type="component" value="Unassembled WGS sequence"/>
</dbReference>
<dbReference type="PATRIC" id="fig|42234.21.peg.1541"/>
<gene>
    <name evidence="2" type="ORF">IQ63_07480</name>
</gene>
<comment type="caution">
    <text evidence="2">The sequence shown here is derived from an EMBL/GenBank/DDBJ whole genome shotgun (WGS) entry which is preliminary data.</text>
</comment>
<protein>
    <submittedName>
        <fullName evidence="2">Uncharacterized protein</fullName>
    </submittedName>
</protein>
<organism evidence="2 3">
    <name type="scientific">Streptomyces acidiscabies</name>
    <dbReference type="NCBI Taxonomy" id="42234"/>
    <lineage>
        <taxon>Bacteria</taxon>
        <taxon>Bacillati</taxon>
        <taxon>Actinomycetota</taxon>
        <taxon>Actinomycetes</taxon>
        <taxon>Kitasatosporales</taxon>
        <taxon>Streptomycetaceae</taxon>
        <taxon>Streptomyces</taxon>
    </lineage>
</organism>
<proteinExistence type="predicted"/>
<name>A0A0L0KJN1_9ACTN</name>
<dbReference type="EMBL" id="JPPY01000044">
    <property type="protein sequence ID" value="KND38467.1"/>
    <property type="molecule type" value="Genomic_DNA"/>
</dbReference>
<reference evidence="3" key="1">
    <citation type="submission" date="2014-07" db="EMBL/GenBank/DDBJ databases">
        <title>Genome sequencing of plant-pathogenic Streptomyces species.</title>
        <authorList>
            <person name="Harrison J."/>
            <person name="Sapp M."/>
            <person name="Thwaites R."/>
            <person name="Studholme D.J."/>
        </authorList>
    </citation>
    <scope>NUCLEOTIDE SEQUENCE [LARGE SCALE GENOMIC DNA]</scope>
    <source>
        <strain evidence="3">NCPPB 4445</strain>
    </source>
</reference>
<evidence type="ECO:0000256" key="1">
    <source>
        <dbReference type="SAM" id="MobiDB-lite"/>
    </source>
</evidence>
<dbReference type="AlphaFoldDB" id="A0A0L0KJN1"/>
<accession>A0A0L0KJN1</accession>
<evidence type="ECO:0000313" key="2">
    <source>
        <dbReference type="EMBL" id="KND38467.1"/>
    </source>
</evidence>
<feature type="region of interest" description="Disordered" evidence="1">
    <location>
        <begin position="76"/>
        <end position="96"/>
    </location>
</feature>